<evidence type="ECO:0000259" key="5">
    <source>
        <dbReference type="PROSITE" id="PS50930"/>
    </source>
</evidence>
<feature type="domain" description="Response regulatory" evidence="4">
    <location>
        <begin position="2"/>
        <end position="120"/>
    </location>
</feature>
<dbReference type="InterPro" id="IPR011006">
    <property type="entry name" value="CheY-like_superfamily"/>
</dbReference>
<organism evidence="6 7">
    <name type="scientific">Lachnospira hominis</name>
    <name type="common">ex Liu et al. 2021</name>
    <dbReference type="NCBI Taxonomy" id="2763051"/>
    <lineage>
        <taxon>Bacteria</taxon>
        <taxon>Bacillati</taxon>
        <taxon>Bacillota</taxon>
        <taxon>Clostridia</taxon>
        <taxon>Lachnospirales</taxon>
        <taxon>Lachnospiraceae</taxon>
        <taxon>Lachnospira</taxon>
    </lineage>
</organism>
<dbReference type="InterPro" id="IPR046947">
    <property type="entry name" value="LytR-like"/>
</dbReference>
<evidence type="ECO:0000256" key="2">
    <source>
        <dbReference type="ARBA" id="ARBA00024867"/>
    </source>
</evidence>
<dbReference type="PANTHER" id="PTHR37299">
    <property type="entry name" value="TRANSCRIPTIONAL REGULATOR-RELATED"/>
    <property type="match status" value="1"/>
</dbReference>
<keyword evidence="7" id="KW-1185">Reference proteome</keyword>
<feature type="modified residue" description="4-aspartylphosphate" evidence="3">
    <location>
        <position position="57"/>
    </location>
</feature>
<dbReference type="PROSITE" id="PS50110">
    <property type="entry name" value="RESPONSE_REGULATORY"/>
    <property type="match status" value="1"/>
</dbReference>
<proteinExistence type="predicted"/>
<dbReference type="Proteomes" id="UP000628463">
    <property type="component" value="Unassembled WGS sequence"/>
</dbReference>
<evidence type="ECO:0000313" key="6">
    <source>
        <dbReference type="EMBL" id="MBC5679743.1"/>
    </source>
</evidence>
<keyword evidence="3" id="KW-0597">Phosphoprotein</keyword>
<dbReference type="Gene3D" id="2.40.50.1020">
    <property type="entry name" value="LytTr DNA-binding domain"/>
    <property type="match status" value="1"/>
</dbReference>
<comment type="caution">
    <text evidence="6">The sequence shown here is derived from an EMBL/GenBank/DDBJ whole genome shotgun (WGS) entry which is preliminary data.</text>
</comment>
<name>A0ABR7FY49_9FIRM</name>
<dbReference type="SUPFAM" id="SSF52172">
    <property type="entry name" value="CheY-like"/>
    <property type="match status" value="1"/>
</dbReference>
<protein>
    <recommendedName>
        <fullName evidence="1">Stage 0 sporulation protein A homolog</fullName>
    </recommendedName>
</protein>
<dbReference type="SMART" id="SM00448">
    <property type="entry name" value="REC"/>
    <property type="match status" value="1"/>
</dbReference>
<comment type="function">
    <text evidence="2">May play the central regulatory role in sporulation. It may be an element of the effector pathway responsible for the activation of sporulation genes in response to nutritional stress. Spo0A may act in concert with spo0H (a sigma factor) to control the expression of some genes that are critical to the sporulation process.</text>
</comment>
<dbReference type="Gene3D" id="3.40.50.2300">
    <property type="match status" value="1"/>
</dbReference>
<reference evidence="6 7" key="1">
    <citation type="submission" date="2020-08" db="EMBL/GenBank/DDBJ databases">
        <title>Genome public.</title>
        <authorList>
            <person name="Liu C."/>
            <person name="Sun Q."/>
        </authorList>
    </citation>
    <scope>NUCLEOTIDE SEQUENCE [LARGE SCALE GENOMIC DNA]</scope>
    <source>
        <strain evidence="6 7">NSJ-43</strain>
    </source>
</reference>
<dbReference type="InterPro" id="IPR007492">
    <property type="entry name" value="LytTR_DNA-bd_dom"/>
</dbReference>
<dbReference type="RefSeq" id="WP_186835992.1">
    <property type="nucleotide sequence ID" value="NZ_JACOPD010000001.1"/>
</dbReference>
<dbReference type="Pfam" id="PF00072">
    <property type="entry name" value="Response_reg"/>
    <property type="match status" value="1"/>
</dbReference>
<evidence type="ECO:0000313" key="7">
    <source>
        <dbReference type="Proteomes" id="UP000628463"/>
    </source>
</evidence>
<gene>
    <name evidence="6" type="ORF">H8S01_02030</name>
</gene>
<dbReference type="PANTHER" id="PTHR37299:SF1">
    <property type="entry name" value="STAGE 0 SPORULATION PROTEIN A HOMOLOG"/>
    <property type="match status" value="1"/>
</dbReference>
<feature type="domain" description="HTH LytTR-type" evidence="5">
    <location>
        <begin position="131"/>
        <end position="232"/>
    </location>
</feature>
<dbReference type="Pfam" id="PF04397">
    <property type="entry name" value="LytTR"/>
    <property type="match status" value="1"/>
</dbReference>
<evidence type="ECO:0000256" key="3">
    <source>
        <dbReference type="PROSITE-ProRule" id="PRU00169"/>
    </source>
</evidence>
<evidence type="ECO:0000259" key="4">
    <source>
        <dbReference type="PROSITE" id="PS50110"/>
    </source>
</evidence>
<dbReference type="PROSITE" id="PS50930">
    <property type="entry name" value="HTH_LYTTR"/>
    <property type="match status" value="1"/>
</dbReference>
<evidence type="ECO:0000256" key="1">
    <source>
        <dbReference type="ARBA" id="ARBA00018672"/>
    </source>
</evidence>
<accession>A0ABR7FY49</accession>
<dbReference type="SMART" id="SM00850">
    <property type="entry name" value="LytTR"/>
    <property type="match status" value="1"/>
</dbReference>
<sequence>MKIAVCDDDIAELNNICEILNNYFEEKKYDIYISKFGSSVELASIIQKEKFDIYILDIVMPVLSGMNLATEIRSFDKASDIIFLTSSPEFAVESYCVKATDYILKPVDKNRLLNSINEIVEKRKYEQEKYVVIKSNIGVHKIMLSNIICVEAQKHHVIYHLKNDEKIECTDKFSNVCEFLLNNHEFILVHRSFLVNMNYIRHINATDIYMQNSLIIPLAQRRVADIKRHYLAFQMED</sequence>
<dbReference type="EMBL" id="JACOPD010000001">
    <property type="protein sequence ID" value="MBC5679743.1"/>
    <property type="molecule type" value="Genomic_DNA"/>
</dbReference>
<dbReference type="InterPro" id="IPR001789">
    <property type="entry name" value="Sig_transdc_resp-reg_receiver"/>
</dbReference>